<dbReference type="GO" id="GO:0000155">
    <property type="term" value="F:phosphorelay sensor kinase activity"/>
    <property type="evidence" value="ECO:0007669"/>
    <property type="project" value="InterPro"/>
</dbReference>
<evidence type="ECO:0000256" key="2">
    <source>
        <dbReference type="ARBA" id="ARBA00012438"/>
    </source>
</evidence>
<gene>
    <name evidence="9" type="ORF">C475_05020</name>
</gene>
<protein>
    <recommendedName>
        <fullName evidence="2">histidine kinase</fullName>
        <ecNumber evidence="2">2.7.13.3</ecNumber>
    </recommendedName>
</protein>
<keyword evidence="3" id="KW-0808">Transferase</keyword>
<dbReference type="Pfam" id="PF00512">
    <property type="entry name" value="HisKA"/>
    <property type="match status" value="1"/>
</dbReference>
<dbReference type="EMBL" id="AOIU01000011">
    <property type="protein sequence ID" value="ELZ28139.1"/>
    <property type="molecule type" value="Genomic_DNA"/>
</dbReference>
<dbReference type="SMART" id="SM00387">
    <property type="entry name" value="HATPase_c"/>
    <property type="match status" value="1"/>
</dbReference>
<keyword evidence="10" id="KW-1185">Reference proteome</keyword>
<dbReference type="PROSITE" id="PS50110">
    <property type="entry name" value="RESPONSE_REGULATORY"/>
    <property type="match status" value="1"/>
</dbReference>
<dbReference type="EC" id="2.7.13.3" evidence="2"/>
<dbReference type="Gene3D" id="2.60.120.200">
    <property type="match status" value="1"/>
</dbReference>
<organism evidence="9 10">
    <name type="scientific">Halosimplex carlsbadense 2-9-1</name>
    <dbReference type="NCBI Taxonomy" id="797114"/>
    <lineage>
        <taxon>Archaea</taxon>
        <taxon>Methanobacteriati</taxon>
        <taxon>Methanobacteriota</taxon>
        <taxon>Stenosarchaea group</taxon>
        <taxon>Halobacteria</taxon>
        <taxon>Halobacteriales</taxon>
        <taxon>Haloarculaceae</taxon>
        <taxon>Halosimplex</taxon>
    </lineage>
</organism>
<keyword evidence="6" id="KW-0597">Phosphoprotein</keyword>
<sequence length="689" mass="74441">MVSKYLHGPSTVVIAVGSDAVGEAVLDAVERWSFPSPVTSDIVSAAAATDTDPAVEGVVVADRASALDRLADDESVGCLVVDDTLADPVECVAAATDRHPDLPVVVYAADGDESLASAATRAGAFAYLPRPSDPAVSTHETLLETVAEALTTHDRRYRAATDSDMFDAVLSELELPIYVKDERARHLKIADVHGAPSPAEAVGKTDWELYSWDEEAKVEALGDDRLVIDEGEEIRDREERHGPPEAGRWLRTTKVPWRDGDRTRGLVGVTLDVSDEKRQIRDLRAQNRRLDDFTSFVAHDLRNPLHVAMAYQEFAREGDPEAAERVSDALDRMAELVEDVSELAASGGTAPAPVGGVEVGSFLQVVWDEVATAAATLEIDLPPETVLYTNRLQLKPLFENCFERCLERGGPDVTVRVGSTDDGFFVADDGPPVPDDEREELLEAGYSAAATGADLAIVAEVADTHGWDLRIGESRAGGARLEFGNVLLVTDPDPLPGTGRARPLTTGRDVGQVLNAGESSHDESVDRWTLRAAGDNLLGRVNEFHFRWASIRGSCRVEARLDGLDAPGDRSKAGVMLRDDASESATFGYIGRTGDGRTEVCWRTARGEPTRAQLLESGERNFEWFAVERTGDRVTVFVSPNREEWHAVDQRSVDLGDPVCGGLAACSTMIGAYCEATFDHVSAVELDGE</sequence>
<dbReference type="Gene3D" id="3.30.565.10">
    <property type="entry name" value="Histidine kinase-like ATPase, C-terminal domain"/>
    <property type="match status" value="1"/>
</dbReference>
<dbReference type="AlphaFoldDB" id="M0D1W3"/>
<dbReference type="eggNOG" id="arCOG02333">
    <property type="taxonomic scope" value="Archaea"/>
</dbReference>
<dbReference type="InterPro" id="IPR005467">
    <property type="entry name" value="His_kinase_dom"/>
</dbReference>
<dbReference type="Gene3D" id="3.30.450.20">
    <property type="entry name" value="PAS domain"/>
    <property type="match status" value="1"/>
</dbReference>
<evidence type="ECO:0000259" key="8">
    <source>
        <dbReference type="PROSITE" id="PS50110"/>
    </source>
</evidence>
<dbReference type="SUPFAM" id="SSF55874">
    <property type="entry name" value="ATPase domain of HSP90 chaperone/DNA topoisomerase II/histidine kinase"/>
    <property type="match status" value="1"/>
</dbReference>
<dbReference type="Gene3D" id="1.10.287.130">
    <property type="match status" value="1"/>
</dbReference>
<name>M0D1W3_9EURY</name>
<dbReference type="InterPro" id="IPR003661">
    <property type="entry name" value="HisK_dim/P_dom"/>
</dbReference>
<dbReference type="InterPro" id="IPR036890">
    <property type="entry name" value="HATPase_C_sf"/>
</dbReference>
<evidence type="ECO:0000259" key="7">
    <source>
        <dbReference type="PROSITE" id="PS50109"/>
    </source>
</evidence>
<dbReference type="SMART" id="SM00388">
    <property type="entry name" value="HisKA"/>
    <property type="match status" value="1"/>
</dbReference>
<proteinExistence type="predicted"/>
<dbReference type="PANTHER" id="PTHR43711:SF1">
    <property type="entry name" value="HISTIDINE KINASE 1"/>
    <property type="match status" value="1"/>
</dbReference>
<dbReference type="InterPro" id="IPR036097">
    <property type="entry name" value="HisK_dim/P_sf"/>
</dbReference>
<evidence type="ECO:0000256" key="1">
    <source>
        <dbReference type="ARBA" id="ARBA00000085"/>
    </source>
</evidence>
<feature type="modified residue" description="4-aspartylphosphate" evidence="6">
    <location>
        <position position="82"/>
    </location>
</feature>
<dbReference type="PATRIC" id="fig|797114.5.peg.1023"/>
<dbReference type="InterPro" id="IPR013656">
    <property type="entry name" value="PAS_4"/>
</dbReference>
<keyword evidence="5" id="KW-0902">Two-component regulatory system</keyword>
<evidence type="ECO:0000256" key="3">
    <source>
        <dbReference type="ARBA" id="ARBA00022679"/>
    </source>
</evidence>
<dbReference type="Pfam" id="PF08448">
    <property type="entry name" value="PAS_4"/>
    <property type="match status" value="1"/>
</dbReference>
<dbReference type="Proteomes" id="UP000011626">
    <property type="component" value="Unassembled WGS sequence"/>
</dbReference>
<evidence type="ECO:0000313" key="9">
    <source>
        <dbReference type="EMBL" id="ELZ28139.1"/>
    </source>
</evidence>
<reference evidence="9 10" key="1">
    <citation type="journal article" date="2014" name="PLoS Genet.">
        <title>Phylogenetically driven sequencing of extremely halophilic archaea reveals strategies for static and dynamic osmo-response.</title>
        <authorList>
            <person name="Becker E.A."/>
            <person name="Seitzer P.M."/>
            <person name="Tritt A."/>
            <person name="Larsen D."/>
            <person name="Krusor M."/>
            <person name="Yao A.I."/>
            <person name="Wu D."/>
            <person name="Madern D."/>
            <person name="Eisen J.A."/>
            <person name="Darling A.E."/>
            <person name="Facciotti M.T."/>
        </authorList>
    </citation>
    <scope>NUCLEOTIDE SEQUENCE [LARGE SCALE GENOMIC DNA]</scope>
    <source>
        <strain evidence="9 10">2-9-1</strain>
    </source>
</reference>
<dbReference type="Gene3D" id="3.40.50.2300">
    <property type="match status" value="1"/>
</dbReference>
<dbReference type="CDD" id="cd00082">
    <property type="entry name" value="HisKA"/>
    <property type="match status" value="1"/>
</dbReference>
<feature type="domain" description="Response regulatory" evidence="8">
    <location>
        <begin position="11"/>
        <end position="145"/>
    </location>
</feature>
<dbReference type="PROSITE" id="PS50109">
    <property type="entry name" value="HIS_KIN"/>
    <property type="match status" value="1"/>
</dbReference>
<evidence type="ECO:0000256" key="6">
    <source>
        <dbReference type="PROSITE-ProRule" id="PRU00169"/>
    </source>
</evidence>
<dbReference type="SUPFAM" id="SSF52172">
    <property type="entry name" value="CheY-like"/>
    <property type="match status" value="1"/>
</dbReference>
<dbReference type="STRING" id="797114.C475_05020"/>
<dbReference type="SUPFAM" id="SSF47384">
    <property type="entry name" value="Homodimeric domain of signal transducing histidine kinase"/>
    <property type="match status" value="1"/>
</dbReference>
<accession>M0D1W3</accession>
<dbReference type="InterPro" id="IPR050736">
    <property type="entry name" value="Sensor_HK_Regulatory"/>
</dbReference>
<dbReference type="InterPro" id="IPR035965">
    <property type="entry name" value="PAS-like_dom_sf"/>
</dbReference>
<evidence type="ECO:0000256" key="4">
    <source>
        <dbReference type="ARBA" id="ARBA00022777"/>
    </source>
</evidence>
<keyword evidence="4 9" id="KW-0418">Kinase</keyword>
<dbReference type="InterPro" id="IPR011006">
    <property type="entry name" value="CheY-like_superfamily"/>
</dbReference>
<dbReference type="InterPro" id="IPR003594">
    <property type="entry name" value="HATPase_dom"/>
</dbReference>
<comment type="catalytic activity">
    <reaction evidence="1">
        <text>ATP + protein L-histidine = ADP + protein N-phospho-L-histidine.</text>
        <dbReference type="EC" id="2.7.13.3"/>
    </reaction>
</comment>
<feature type="domain" description="Histidine kinase" evidence="7">
    <location>
        <begin position="296"/>
        <end position="483"/>
    </location>
</feature>
<comment type="caution">
    <text evidence="9">The sequence shown here is derived from an EMBL/GenBank/DDBJ whole genome shotgun (WGS) entry which is preliminary data.</text>
</comment>
<dbReference type="PANTHER" id="PTHR43711">
    <property type="entry name" value="TWO-COMPONENT HISTIDINE KINASE"/>
    <property type="match status" value="1"/>
</dbReference>
<dbReference type="SUPFAM" id="SSF55785">
    <property type="entry name" value="PYP-like sensor domain (PAS domain)"/>
    <property type="match status" value="1"/>
</dbReference>
<evidence type="ECO:0000256" key="5">
    <source>
        <dbReference type="ARBA" id="ARBA00023012"/>
    </source>
</evidence>
<evidence type="ECO:0000313" key="10">
    <source>
        <dbReference type="Proteomes" id="UP000011626"/>
    </source>
</evidence>
<dbReference type="InterPro" id="IPR001789">
    <property type="entry name" value="Sig_transdc_resp-reg_receiver"/>
</dbReference>